<dbReference type="GO" id="GO:0000972">
    <property type="term" value="P:transcription-dependent tethering of RNA polymerase II gene DNA at nuclear periphery"/>
    <property type="evidence" value="ECO:0007669"/>
    <property type="project" value="TreeGrafter"/>
</dbReference>
<reference evidence="5 6" key="1">
    <citation type="submission" date="2016-08" db="EMBL/GenBank/DDBJ databases">
        <title>A Parts List for Fungal Cellulosomes Revealed by Comparative Genomics.</title>
        <authorList>
            <consortium name="DOE Joint Genome Institute"/>
            <person name="Haitjema C.H."/>
            <person name="Gilmore S.P."/>
            <person name="Henske J.K."/>
            <person name="Solomon K.V."/>
            <person name="De Groot R."/>
            <person name="Kuo A."/>
            <person name="Mondo S.J."/>
            <person name="Salamov A.A."/>
            <person name="Labutti K."/>
            <person name="Zhao Z."/>
            <person name="Chiniquy J."/>
            <person name="Barry K."/>
            <person name="Brewer H.M."/>
            <person name="Purvine S.O."/>
            <person name="Wright A.T."/>
            <person name="Boxma B."/>
            <person name="Van Alen T."/>
            <person name="Hackstein J.H."/>
            <person name="Baker S.E."/>
            <person name="Grigoriev I.V."/>
            <person name="O'Malley M.A."/>
        </authorList>
    </citation>
    <scope>NUCLEOTIDE SEQUENCE [LARGE SCALE GENOMIC DNA]</scope>
    <source>
        <strain evidence="5 6">G1</strain>
    </source>
</reference>
<dbReference type="EMBL" id="MCOG01000027">
    <property type="protein sequence ID" value="ORY74935.1"/>
    <property type="molecule type" value="Genomic_DNA"/>
</dbReference>
<dbReference type="OrthoDB" id="103454at2759"/>
<gene>
    <name evidence="5" type="ORF">LY90DRAFT_144011</name>
</gene>
<evidence type="ECO:0000313" key="5">
    <source>
        <dbReference type="EMBL" id="ORY74935.1"/>
    </source>
</evidence>
<dbReference type="GO" id="GO:0031080">
    <property type="term" value="C:nuclear pore outer ring"/>
    <property type="evidence" value="ECO:0007669"/>
    <property type="project" value="TreeGrafter"/>
</dbReference>
<name>A0A1Y2EVT3_9FUNG</name>
<proteinExistence type="inferred from homology"/>
<comment type="subcellular location">
    <subcellularLocation>
        <location evidence="1">Nucleus</location>
    </subcellularLocation>
</comment>
<dbReference type="Proteomes" id="UP000193920">
    <property type="component" value="Unassembled WGS sequence"/>
</dbReference>
<dbReference type="PANTHER" id="PTHR13405:SF11">
    <property type="entry name" value="NUCLEAR PORE COMPLEX PROTEIN NUP133"/>
    <property type="match status" value="1"/>
</dbReference>
<dbReference type="Gene3D" id="2.130.10.10">
    <property type="entry name" value="YVTN repeat-like/Quinoprotein amine dehydrogenase"/>
    <property type="match status" value="1"/>
</dbReference>
<keyword evidence="4" id="KW-0539">Nucleus</keyword>
<sequence>MICTYKGQIRYWSDISSNPSNYISVNLEINNEFCTCMESNGPDSFIVGTSNNSHLYSITIVNLSGTPELICTEIINSVGLLRKVGSFFFSDSNDKKIIKILPQPEINNLRNVFIITSHSVQLLEFKNNNQHRMVFDKPIINKLNELFIPPKDQSEIKEKYNPDVKIIDCDITRENQILFLVSYKLNNEIRKYHTSKEDVVDDDNKSSYSFALIFCNIGQDDISISNVKLIEKSVNNKNYNAKLVLPNRGPIICILFNNTIVLTTTGKDVAYKEIISIDDRILGYGIDRSKILSLEADSQESIHILCCNKKVVDIEISIEYIYYENHSESIDSKKHELYSHLEQVVFFDNEKNPIHFDLPNCSITDLEIVSKQLSDNILNSKSEFLPIVSDLKSYLYEKLLRLQKILSYLKEKNKLNEISLSSKLSLFWNAEKEAAAIKLWKFVDSKIGKSNSSNKQYLNILVNIIIAFYKSKNILQERDNIIQNFLYYYISDISSILKFIPIASSEDEQIEINENILIILEAAYAYRKQNGPEFDISDDSISNIEPWTASEAILNIFQNNFESTEAYLNANKIYPEMEKLKDSNALSSIEKRKILEDQLVKLASMTLKIFTERINFIKKTEMVAVLKSLQDEYFEKRSSFIRPLININRIQTAIELAEEYHDFETLVELSINDEEKQHYYIEQYGNDYADILYDRLQLNNKYIKLLEQDSKYNIILKKYFDSKNTPLISWIHDIKLKNYNDVYLKLKNSGENMKQSQRKRHLSIAKLALLAAKNKENMNDNINNVDKAEKEEKELNYYKKIQQTSYHLNLIDVLDAYRTKIIKNFSDDPEYEKLSEEERNNSEAIIEAYYQNEDNEDEDHQFKNEYQSFFDLQKIYANKIVNENMIQFDEFIDFLTFEGLLFSSDSSIRKFLYAIQFYQNLEEEIPEDERECILQGIWRRAILKANWEKLKMDIDDEEINDIIETTALFKMILFMKSENSSDYIRRPQDCKKIPNIDKKYPWATEEKKSSIKEDYKRENQQLELYINNFNISDIIEQIINH</sequence>
<dbReference type="InterPro" id="IPR037624">
    <property type="entry name" value="Nup133-like"/>
</dbReference>
<organism evidence="5 6">
    <name type="scientific">Neocallimastix californiae</name>
    <dbReference type="NCBI Taxonomy" id="1754190"/>
    <lineage>
        <taxon>Eukaryota</taxon>
        <taxon>Fungi</taxon>
        <taxon>Fungi incertae sedis</taxon>
        <taxon>Chytridiomycota</taxon>
        <taxon>Chytridiomycota incertae sedis</taxon>
        <taxon>Neocallimastigomycetes</taxon>
        <taxon>Neocallimastigales</taxon>
        <taxon>Neocallimastigaceae</taxon>
        <taxon>Neocallimastix</taxon>
    </lineage>
</organism>
<dbReference type="GO" id="GO:0006606">
    <property type="term" value="P:protein import into nucleus"/>
    <property type="evidence" value="ECO:0007669"/>
    <property type="project" value="TreeGrafter"/>
</dbReference>
<keyword evidence="3" id="KW-0813">Transport</keyword>
<evidence type="ECO:0000256" key="3">
    <source>
        <dbReference type="ARBA" id="ARBA00022448"/>
    </source>
</evidence>
<evidence type="ECO:0000313" key="6">
    <source>
        <dbReference type="Proteomes" id="UP000193920"/>
    </source>
</evidence>
<keyword evidence="6" id="KW-1185">Reference proteome</keyword>
<comment type="similarity">
    <text evidence="2">Belongs to the nucleoporin Nup133 family.</text>
</comment>
<dbReference type="GO" id="GO:0016973">
    <property type="term" value="P:poly(A)+ mRNA export from nucleus"/>
    <property type="evidence" value="ECO:0007669"/>
    <property type="project" value="TreeGrafter"/>
</dbReference>
<dbReference type="PANTHER" id="PTHR13405">
    <property type="entry name" value="NUCLEAR PORE COMPLEX PROTEIN NUP133"/>
    <property type="match status" value="1"/>
</dbReference>
<evidence type="ECO:0000256" key="2">
    <source>
        <dbReference type="ARBA" id="ARBA00005569"/>
    </source>
</evidence>
<dbReference type="GO" id="GO:0017056">
    <property type="term" value="F:structural constituent of nuclear pore"/>
    <property type="evidence" value="ECO:0007669"/>
    <property type="project" value="InterPro"/>
</dbReference>
<comment type="caution">
    <text evidence="5">The sequence shown here is derived from an EMBL/GenBank/DDBJ whole genome shotgun (WGS) entry which is preliminary data.</text>
</comment>
<evidence type="ECO:0000256" key="4">
    <source>
        <dbReference type="ARBA" id="ARBA00023242"/>
    </source>
</evidence>
<dbReference type="STRING" id="1754190.A0A1Y2EVT3"/>
<dbReference type="AlphaFoldDB" id="A0A1Y2EVT3"/>
<dbReference type="SUPFAM" id="SSF117289">
    <property type="entry name" value="Nucleoporin domain"/>
    <property type="match status" value="1"/>
</dbReference>
<dbReference type="Gene3D" id="1.20.58.1380">
    <property type="match status" value="1"/>
</dbReference>
<dbReference type="InterPro" id="IPR015943">
    <property type="entry name" value="WD40/YVTN_repeat-like_dom_sf"/>
</dbReference>
<evidence type="ECO:0000256" key="1">
    <source>
        <dbReference type="ARBA" id="ARBA00004123"/>
    </source>
</evidence>
<accession>A0A1Y2EVT3</accession>
<protein>
    <submittedName>
        <fullName evidence="5">Uncharacterized protein</fullName>
    </submittedName>
</protein>